<keyword evidence="2" id="KW-0067">ATP-binding</keyword>
<dbReference type="CDD" id="cd00009">
    <property type="entry name" value="AAA"/>
    <property type="match status" value="1"/>
</dbReference>
<dbReference type="PANTHER" id="PTHR42759:SF1">
    <property type="entry name" value="MAGNESIUM-CHELATASE SUBUNIT CHLD"/>
    <property type="match status" value="1"/>
</dbReference>
<dbReference type="FunFam" id="3.40.50.300:FF:000640">
    <property type="entry name" value="MoxR family ATPase"/>
    <property type="match status" value="1"/>
</dbReference>
<dbReference type="Pfam" id="PF17863">
    <property type="entry name" value="AAA_lid_2"/>
    <property type="match status" value="1"/>
</dbReference>
<name>A0A7Y2E834_UNCEI</name>
<accession>A0A7Y2E834</accession>
<feature type="domain" description="ChlI/MoxR AAA lid" evidence="5">
    <location>
        <begin position="264"/>
        <end position="332"/>
    </location>
</feature>
<feature type="domain" description="ATPase AAA-3" evidence="4">
    <location>
        <begin position="57"/>
        <end position="191"/>
    </location>
</feature>
<dbReference type="EMBL" id="JABDJR010000198">
    <property type="protein sequence ID" value="NNF06147.1"/>
    <property type="molecule type" value="Genomic_DNA"/>
</dbReference>
<dbReference type="InterPro" id="IPR011703">
    <property type="entry name" value="ATPase_AAA-3"/>
</dbReference>
<evidence type="ECO:0000259" key="4">
    <source>
        <dbReference type="Pfam" id="PF07726"/>
    </source>
</evidence>
<dbReference type="PIRSF" id="PIRSF002849">
    <property type="entry name" value="AAA_ATPase_chaperone_MoxR_prd"/>
    <property type="match status" value="1"/>
</dbReference>
<comment type="similarity">
    <text evidence="3">Belongs to the MoxR family.</text>
</comment>
<dbReference type="AlphaFoldDB" id="A0A7Y2E834"/>
<dbReference type="Proteomes" id="UP000547674">
    <property type="component" value="Unassembled WGS sequence"/>
</dbReference>
<protein>
    <submittedName>
        <fullName evidence="6">MoxR family ATPase</fullName>
    </submittedName>
</protein>
<gene>
    <name evidence="6" type="ORF">HKN21_05250</name>
</gene>
<evidence type="ECO:0000256" key="2">
    <source>
        <dbReference type="ARBA" id="ARBA00022840"/>
    </source>
</evidence>
<dbReference type="Gene3D" id="3.40.50.300">
    <property type="entry name" value="P-loop containing nucleotide triphosphate hydrolases"/>
    <property type="match status" value="1"/>
</dbReference>
<evidence type="ECO:0000313" key="6">
    <source>
        <dbReference type="EMBL" id="NNF06147.1"/>
    </source>
</evidence>
<dbReference type="InterPro" id="IPR027417">
    <property type="entry name" value="P-loop_NTPase"/>
</dbReference>
<dbReference type="PANTHER" id="PTHR42759">
    <property type="entry name" value="MOXR FAMILY PROTEIN"/>
    <property type="match status" value="1"/>
</dbReference>
<keyword evidence="1" id="KW-0547">Nucleotide-binding</keyword>
<comment type="caution">
    <text evidence="6">The sequence shown here is derived from an EMBL/GenBank/DDBJ whole genome shotgun (WGS) entry which is preliminary data.</text>
</comment>
<proteinExistence type="inferred from homology"/>
<dbReference type="Pfam" id="PF07726">
    <property type="entry name" value="AAA_3"/>
    <property type="match status" value="1"/>
</dbReference>
<sequence length="345" mass="38148">MPGDEELMTENNSPGLLQELHDLAEGRNKIAAELRKVIVGQDQVIDELLMALFANGHCLLIGVPGLAKTLLISTMAQILDLDFKRIQFTPDLMPSDIIGTEILEEDKSTGHRNFKFVQGPIFTNVLLADEINRTPPKTQAALLQAMQERVVSAGTQTMTLPPPFFVLATQNPIELEGTYPLPEAQLDRFMFMVQVTYPNEAEEVQIVSSTTTDHQPTVDCVLHGDDILRYQHVVRRVPVSDYVVEYAVRLARASRPDSADAPELVRQYVSWGAGPRASQFLVLGAKTMAALSGRETPSCEDVRRVAFPVLRHRITPNFRAEAEGIKPEALIQSLIEAVPEAQTAS</sequence>
<dbReference type="GO" id="GO:0016887">
    <property type="term" value="F:ATP hydrolysis activity"/>
    <property type="evidence" value="ECO:0007669"/>
    <property type="project" value="InterPro"/>
</dbReference>
<dbReference type="GO" id="GO:0005524">
    <property type="term" value="F:ATP binding"/>
    <property type="evidence" value="ECO:0007669"/>
    <property type="project" value="UniProtKB-KW"/>
</dbReference>
<dbReference type="Gene3D" id="1.10.8.80">
    <property type="entry name" value="Magnesium chelatase subunit I, C-Terminal domain"/>
    <property type="match status" value="1"/>
</dbReference>
<dbReference type="SUPFAM" id="SSF52540">
    <property type="entry name" value="P-loop containing nucleoside triphosphate hydrolases"/>
    <property type="match status" value="1"/>
</dbReference>
<reference evidence="6 7" key="1">
    <citation type="submission" date="2020-03" db="EMBL/GenBank/DDBJ databases">
        <title>Metabolic flexibility allows generalist bacteria to become dominant in a frequently disturbed ecosystem.</title>
        <authorList>
            <person name="Chen Y.-J."/>
            <person name="Leung P.M."/>
            <person name="Bay S.K."/>
            <person name="Hugenholtz P."/>
            <person name="Kessler A.J."/>
            <person name="Shelley G."/>
            <person name="Waite D.W."/>
            <person name="Cook P.L."/>
            <person name="Greening C."/>
        </authorList>
    </citation>
    <scope>NUCLEOTIDE SEQUENCE [LARGE SCALE GENOMIC DNA]</scope>
    <source>
        <strain evidence="6">SS_bin_28</strain>
    </source>
</reference>
<dbReference type="InterPro" id="IPR050764">
    <property type="entry name" value="CbbQ/NirQ/NorQ/GpvN"/>
</dbReference>
<evidence type="ECO:0000256" key="3">
    <source>
        <dbReference type="ARBA" id="ARBA00061607"/>
    </source>
</evidence>
<organism evidence="6 7">
    <name type="scientific">Eiseniibacteriota bacterium</name>
    <dbReference type="NCBI Taxonomy" id="2212470"/>
    <lineage>
        <taxon>Bacteria</taxon>
        <taxon>Candidatus Eiseniibacteriota</taxon>
    </lineage>
</organism>
<dbReference type="InterPro" id="IPR041628">
    <property type="entry name" value="ChlI/MoxR_AAA_lid"/>
</dbReference>
<evidence type="ECO:0000259" key="5">
    <source>
        <dbReference type="Pfam" id="PF17863"/>
    </source>
</evidence>
<evidence type="ECO:0000256" key="1">
    <source>
        <dbReference type="ARBA" id="ARBA00022741"/>
    </source>
</evidence>
<evidence type="ECO:0000313" key="7">
    <source>
        <dbReference type="Proteomes" id="UP000547674"/>
    </source>
</evidence>